<evidence type="ECO:0000256" key="1">
    <source>
        <dbReference type="ARBA" id="ARBA00001353"/>
    </source>
</evidence>
<evidence type="ECO:0000256" key="5">
    <source>
        <dbReference type="ARBA" id="ARBA00023239"/>
    </source>
</evidence>
<proteinExistence type="inferred from homology"/>
<dbReference type="GO" id="GO:0046656">
    <property type="term" value="P:folic acid biosynthetic process"/>
    <property type="evidence" value="ECO:0007669"/>
    <property type="project" value="UniProtKB-UniRule"/>
</dbReference>
<comment type="catalytic activity">
    <reaction evidence="1 6">
        <text>7,8-dihydroneopterin = 6-hydroxymethyl-7,8-dihydropterin + glycolaldehyde</text>
        <dbReference type="Rhea" id="RHEA:10540"/>
        <dbReference type="ChEBI" id="CHEBI:17001"/>
        <dbReference type="ChEBI" id="CHEBI:17071"/>
        <dbReference type="ChEBI" id="CHEBI:44841"/>
        <dbReference type="EC" id="4.1.2.25"/>
    </reaction>
</comment>
<evidence type="ECO:0000313" key="9">
    <source>
        <dbReference type="Proteomes" id="UP000004778"/>
    </source>
</evidence>
<keyword evidence="9" id="KW-1185">Reference proteome</keyword>
<dbReference type="NCBIfam" id="TIGR00525">
    <property type="entry name" value="folB"/>
    <property type="match status" value="1"/>
</dbReference>
<reference evidence="8 9" key="1">
    <citation type="submission" date="2009-01" db="EMBL/GenBank/DDBJ databases">
        <authorList>
            <person name="Qin X."/>
            <person name="Bachman B."/>
            <person name="Battles P."/>
            <person name="Bell A."/>
            <person name="Bess C."/>
            <person name="Bickham C."/>
            <person name="Chaboub L."/>
            <person name="Chen D."/>
            <person name="Coyle M."/>
            <person name="Deiros D.R."/>
            <person name="Dinh H."/>
            <person name="Forbes L."/>
            <person name="Fowler G."/>
            <person name="Francisco L."/>
            <person name="Fu Q."/>
            <person name="Gubbala S."/>
            <person name="Hale W."/>
            <person name="Han Y."/>
            <person name="Hemphill L."/>
            <person name="Highlander S.K."/>
            <person name="Hirani K."/>
            <person name="Hogues M."/>
            <person name="Jackson L."/>
            <person name="Jakkamsetti A."/>
            <person name="Javaid M."/>
            <person name="Jiang H."/>
            <person name="Korchina V."/>
            <person name="Kovar C."/>
            <person name="Lara F."/>
            <person name="Lee S."/>
            <person name="Mata R."/>
            <person name="Mathew T."/>
            <person name="Moen C."/>
            <person name="Morales K."/>
            <person name="Munidasa M."/>
            <person name="Nazareth L."/>
            <person name="Ngo R."/>
            <person name="Nguyen L."/>
            <person name="Okwuonu G."/>
            <person name="Ongeri F."/>
            <person name="Patil S."/>
            <person name="Petrosino J."/>
            <person name="Pham C."/>
            <person name="Pham P."/>
            <person name="Pu L.-L."/>
            <person name="Puazo M."/>
            <person name="Raj R."/>
            <person name="Reid J."/>
            <person name="Rouhana J."/>
            <person name="Saada N."/>
            <person name="Shang Y."/>
            <person name="Simmons D."/>
            <person name="Thornton R."/>
            <person name="Warren J."/>
            <person name="Weissenberger G."/>
            <person name="Zhang J."/>
            <person name="Zhang L."/>
            <person name="Zhou C."/>
            <person name="Zhu D."/>
            <person name="Muzny D."/>
            <person name="Worley K."/>
            <person name="Gibbs R."/>
        </authorList>
    </citation>
    <scope>NUCLEOTIDE SEQUENCE [LARGE SCALE GENOMIC DNA]</scope>
    <source>
        <strain evidence="8 9">DSM 15434</strain>
    </source>
</reference>
<dbReference type="AlphaFoldDB" id="C0W613"/>
<comment type="function">
    <text evidence="6">Catalyzes the conversion of 7,8-dihydroneopterin to 6-hydroxymethyl-7,8-dihydropterin.</text>
</comment>
<dbReference type="RefSeq" id="WP_006548271.1">
    <property type="nucleotide sequence ID" value="NZ_DS999574.1"/>
</dbReference>
<dbReference type="PANTHER" id="PTHR42844">
    <property type="entry name" value="DIHYDRONEOPTERIN ALDOLASE 1-RELATED"/>
    <property type="match status" value="1"/>
</dbReference>
<comment type="pathway">
    <text evidence="2 6">Cofactor biosynthesis; tetrahydrofolate biosynthesis; 2-amino-4-hydroxy-6-hydroxymethyl-7,8-dihydropteridine diphosphate from 7,8-dihydroneopterin triphosphate: step 3/4.</text>
</comment>
<dbReference type="EC" id="4.1.2.25" evidence="6"/>
<protein>
    <recommendedName>
        <fullName evidence="6">7,8-dihydroneopterin aldolase</fullName>
        <ecNumber evidence="6">4.1.2.25</ecNumber>
    </recommendedName>
</protein>
<dbReference type="InterPro" id="IPR006157">
    <property type="entry name" value="FolB_dom"/>
</dbReference>
<accession>C0W613</accession>
<dbReference type="HOGENOM" id="CLU_112632_1_1_11"/>
<dbReference type="GO" id="GO:0005737">
    <property type="term" value="C:cytoplasm"/>
    <property type="evidence" value="ECO:0007669"/>
    <property type="project" value="TreeGrafter"/>
</dbReference>
<evidence type="ECO:0000259" key="7">
    <source>
        <dbReference type="SMART" id="SM00905"/>
    </source>
</evidence>
<comment type="caution">
    <text evidence="8">The sequence shown here is derived from an EMBL/GenBank/DDBJ whole genome shotgun (WGS) entry which is preliminary data.</text>
</comment>
<evidence type="ECO:0000256" key="2">
    <source>
        <dbReference type="ARBA" id="ARBA00005013"/>
    </source>
</evidence>
<dbReference type="InterPro" id="IPR006156">
    <property type="entry name" value="Dihydroneopterin_aldolase"/>
</dbReference>
<dbReference type="EMBL" id="ACFH01000099">
    <property type="protein sequence ID" value="EEH65845.1"/>
    <property type="molecule type" value="Genomic_DNA"/>
</dbReference>
<keyword evidence="4 6" id="KW-0289">Folate biosynthesis</keyword>
<dbReference type="UniPathway" id="UPA00077">
    <property type="reaction ID" value="UER00154"/>
</dbReference>
<sequence>MSTVLTQDQIRLTGLSARGYHGMLPSEREEGQLFVVDAELRLGVRGTAVAAVTDSLRDAVDYSAVAAAIVDVIEGEPVNLIETLAARVAEAALAFEAVREVEVTVHKPQAPLEVAFEDVSVTIVRRSEEDLTAAPSAGRSAFL</sequence>
<keyword evidence="5 6" id="KW-0456">Lyase</keyword>
<dbReference type="GO" id="GO:0046654">
    <property type="term" value="P:tetrahydrofolate biosynthetic process"/>
    <property type="evidence" value="ECO:0007669"/>
    <property type="project" value="UniProtKB-UniRule"/>
</dbReference>
<dbReference type="Proteomes" id="UP000004778">
    <property type="component" value="Unassembled WGS sequence"/>
</dbReference>
<evidence type="ECO:0000256" key="4">
    <source>
        <dbReference type="ARBA" id="ARBA00022909"/>
    </source>
</evidence>
<dbReference type="OrthoDB" id="9808041at2"/>
<evidence type="ECO:0000256" key="3">
    <source>
        <dbReference type="ARBA" id="ARBA00005708"/>
    </source>
</evidence>
<dbReference type="PANTHER" id="PTHR42844:SF1">
    <property type="entry name" value="DIHYDRONEOPTERIN ALDOLASE 1-RELATED"/>
    <property type="match status" value="1"/>
</dbReference>
<dbReference type="Pfam" id="PF02152">
    <property type="entry name" value="FolB"/>
    <property type="match status" value="1"/>
</dbReference>
<dbReference type="InterPro" id="IPR043133">
    <property type="entry name" value="GTP-CH-I_C/QueF"/>
</dbReference>
<dbReference type="eggNOG" id="COG1539">
    <property type="taxonomic scope" value="Bacteria"/>
</dbReference>
<dbReference type="NCBIfam" id="TIGR00526">
    <property type="entry name" value="folB_dom"/>
    <property type="match status" value="1"/>
</dbReference>
<gene>
    <name evidence="8" type="primary">folB</name>
    <name evidence="8" type="ORF">HMPREF0058_1307</name>
</gene>
<evidence type="ECO:0000256" key="6">
    <source>
        <dbReference type="RuleBase" id="RU362079"/>
    </source>
</evidence>
<feature type="non-terminal residue" evidence="8">
    <location>
        <position position="143"/>
    </location>
</feature>
<dbReference type="SMART" id="SM00905">
    <property type="entry name" value="FolB"/>
    <property type="match status" value="1"/>
</dbReference>
<feature type="domain" description="Dihydroneopterin aldolase/epimerase" evidence="7">
    <location>
        <begin position="10"/>
        <end position="125"/>
    </location>
</feature>
<dbReference type="GO" id="GO:0004150">
    <property type="term" value="F:dihydroneopterin aldolase activity"/>
    <property type="evidence" value="ECO:0007669"/>
    <property type="project" value="UniProtKB-UniRule"/>
</dbReference>
<evidence type="ECO:0000313" key="8">
    <source>
        <dbReference type="EMBL" id="EEH65845.1"/>
    </source>
</evidence>
<name>C0W613_9ACTO</name>
<organism evidence="8 9">
    <name type="scientific">Actinomyces urogenitalis DSM 15434</name>
    <dbReference type="NCBI Taxonomy" id="525246"/>
    <lineage>
        <taxon>Bacteria</taxon>
        <taxon>Bacillati</taxon>
        <taxon>Actinomycetota</taxon>
        <taxon>Actinomycetes</taxon>
        <taxon>Actinomycetales</taxon>
        <taxon>Actinomycetaceae</taxon>
        <taxon>Actinomyces</taxon>
    </lineage>
</organism>
<dbReference type="Gene3D" id="3.30.1130.10">
    <property type="match status" value="1"/>
</dbReference>
<comment type="similarity">
    <text evidence="3 6">Belongs to the DHNA family.</text>
</comment>
<dbReference type="SUPFAM" id="SSF55620">
    <property type="entry name" value="Tetrahydrobiopterin biosynthesis enzymes-like"/>
    <property type="match status" value="1"/>
</dbReference>